<evidence type="ECO:0000313" key="1">
    <source>
        <dbReference type="EMBL" id="PUZ40950.1"/>
    </source>
</evidence>
<protein>
    <submittedName>
        <fullName evidence="1">Uncharacterized protein</fullName>
    </submittedName>
</protein>
<dbReference type="Gramene" id="PUZ40950">
    <property type="protein sequence ID" value="PUZ40950"/>
    <property type="gene ID" value="GQ55_9G463600"/>
</dbReference>
<dbReference type="AlphaFoldDB" id="A0A2T7CC74"/>
<proteinExistence type="predicted"/>
<reference evidence="1 2" key="1">
    <citation type="submission" date="2018-04" db="EMBL/GenBank/DDBJ databases">
        <title>WGS assembly of Panicum hallii var. hallii HAL2.</title>
        <authorList>
            <person name="Lovell J."/>
            <person name="Jenkins J."/>
            <person name="Lowry D."/>
            <person name="Mamidi S."/>
            <person name="Sreedasyam A."/>
            <person name="Weng X."/>
            <person name="Barry K."/>
            <person name="Bonette J."/>
            <person name="Campitelli B."/>
            <person name="Daum C."/>
            <person name="Gordon S."/>
            <person name="Gould B."/>
            <person name="Lipzen A."/>
            <person name="MacQueen A."/>
            <person name="Palacio-Mejia J."/>
            <person name="Plott C."/>
            <person name="Shakirov E."/>
            <person name="Shu S."/>
            <person name="Yoshinaga Y."/>
            <person name="Zane M."/>
            <person name="Rokhsar D."/>
            <person name="Grimwood J."/>
            <person name="Schmutz J."/>
            <person name="Juenger T."/>
        </authorList>
    </citation>
    <scope>NUCLEOTIDE SEQUENCE [LARGE SCALE GENOMIC DNA]</scope>
    <source>
        <strain evidence="2">cv. HAL2</strain>
    </source>
</reference>
<name>A0A2T7CC74_9POAL</name>
<accession>A0A2T7CC74</accession>
<dbReference type="Proteomes" id="UP000244336">
    <property type="component" value="Chromosome 9"/>
</dbReference>
<gene>
    <name evidence="1" type="ORF">GQ55_9G463600</name>
</gene>
<evidence type="ECO:0000313" key="2">
    <source>
        <dbReference type="Proteomes" id="UP000244336"/>
    </source>
</evidence>
<dbReference type="EMBL" id="CM009757">
    <property type="protein sequence ID" value="PUZ40950.1"/>
    <property type="molecule type" value="Genomic_DNA"/>
</dbReference>
<keyword evidence="2" id="KW-1185">Reference proteome</keyword>
<organism evidence="1 2">
    <name type="scientific">Panicum hallii var. hallii</name>
    <dbReference type="NCBI Taxonomy" id="1504633"/>
    <lineage>
        <taxon>Eukaryota</taxon>
        <taxon>Viridiplantae</taxon>
        <taxon>Streptophyta</taxon>
        <taxon>Embryophyta</taxon>
        <taxon>Tracheophyta</taxon>
        <taxon>Spermatophyta</taxon>
        <taxon>Magnoliopsida</taxon>
        <taxon>Liliopsida</taxon>
        <taxon>Poales</taxon>
        <taxon>Poaceae</taxon>
        <taxon>PACMAD clade</taxon>
        <taxon>Panicoideae</taxon>
        <taxon>Panicodae</taxon>
        <taxon>Paniceae</taxon>
        <taxon>Panicinae</taxon>
        <taxon>Panicum</taxon>
        <taxon>Panicum sect. Panicum</taxon>
    </lineage>
</organism>
<sequence>MQKVPDVNTRARSTTAHILPAFRFCVLGVILDWQSVHIIWYDIGDRQVLQGS</sequence>